<keyword evidence="5 10" id="KW-0812">Transmembrane</keyword>
<feature type="transmembrane region" description="Helical" evidence="10">
    <location>
        <begin position="279"/>
        <end position="303"/>
    </location>
</feature>
<dbReference type="RefSeq" id="WP_094796351.1">
    <property type="nucleotide sequence ID" value="NZ_NEVK01000003.1"/>
</dbReference>
<evidence type="ECO:0000256" key="1">
    <source>
        <dbReference type="ARBA" id="ARBA00004429"/>
    </source>
</evidence>
<dbReference type="NCBIfam" id="TIGR00797">
    <property type="entry name" value="matE"/>
    <property type="match status" value="1"/>
</dbReference>
<keyword evidence="2" id="KW-0813">Transport</keyword>
<keyword evidence="3" id="KW-0050">Antiport</keyword>
<feature type="transmembrane region" description="Helical" evidence="10">
    <location>
        <begin position="243"/>
        <end position="273"/>
    </location>
</feature>
<dbReference type="AlphaFoldDB" id="A0A261RJI6"/>
<evidence type="ECO:0000256" key="6">
    <source>
        <dbReference type="ARBA" id="ARBA00022989"/>
    </source>
</evidence>
<evidence type="ECO:0000256" key="9">
    <source>
        <dbReference type="ARBA" id="ARBA00031636"/>
    </source>
</evidence>
<keyword evidence="12" id="KW-1185">Reference proteome</keyword>
<dbReference type="InterPro" id="IPR002528">
    <property type="entry name" value="MATE_fam"/>
</dbReference>
<dbReference type="PANTHER" id="PTHR43298:SF2">
    <property type="entry name" value="FMN_FAD EXPORTER YEEO-RELATED"/>
    <property type="match status" value="1"/>
</dbReference>
<feature type="transmembrane region" description="Helical" evidence="10">
    <location>
        <begin position="60"/>
        <end position="80"/>
    </location>
</feature>
<feature type="transmembrane region" description="Helical" evidence="10">
    <location>
        <begin position="429"/>
        <end position="446"/>
    </location>
</feature>
<keyword evidence="6 10" id="KW-1133">Transmembrane helix</keyword>
<dbReference type="InterPro" id="IPR050222">
    <property type="entry name" value="MATE_MdtK"/>
</dbReference>
<dbReference type="PANTHER" id="PTHR43298">
    <property type="entry name" value="MULTIDRUG RESISTANCE PROTEIN NORM-RELATED"/>
    <property type="match status" value="1"/>
</dbReference>
<evidence type="ECO:0000256" key="4">
    <source>
        <dbReference type="ARBA" id="ARBA00022475"/>
    </source>
</evidence>
<feature type="transmembrane region" description="Helical" evidence="10">
    <location>
        <begin position="324"/>
        <end position="349"/>
    </location>
</feature>
<evidence type="ECO:0000256" key="7">
    <source>
        <dbReference type="ARBA" id="ARBA00023065"/>
    </source>
</evidence>
<evidence type="ECO:0000313" key="12">
    <source>
        <dbReference type="Proteomes" id="UP000216947"/>
    </source>
</evidence>
<keyword evidence="4" id="KW-1003">Cell membrane</keyword>
<evidence type="ECO:0000256" key="10">
    <source>
        <dbReference type="SAM" id="Phobius"/>
    </source>
</evidence>
<dbReference type="GO" id="GO:0015297">
    <property type="term" value="F:antiporter activity"/>
    <property type="evidence" value="ECO:0007669"/>
    <property type="project" value="UniProtKB-KW"/>
</dbReference>
<organism evidence="11 12">
    <name type="scientific">Bordetella genomosp. 7</name>
    <dbReference type="NCBI Taxonomy" id="1416805"/>
    <lineage>
        <taxon>Bacteria</taxon>
        <taxon>Pseudomonadati</taxon>
        <taxon>Pseudomonadota</taxon>
        <taxon>Betaproteobacteria</taxon>
        <taxon>Burkholderiales</taxon>
        <taxon>Alcaligenaceae</taxon>
        <taxon>Bordetella</taxon>
    </lineage>
</organism>
<comment type="caution">
    <text evidence="11">The sequence shown here is derived from an EMBL/GenBank/DDBJ whole genome shotgun (WGS) entry which is preliminary data.</text>
</comment>
<dbReference type="Pfam" id="PF01554">
    <property type="entry name" value="MatE"/>
    <property type="match status" value="2"/>
</dbReference>
<feature type="transmembrane region" description="Helical" evidence="10">
    <location>
        <begin position="199"/>
        <end position="222"/>
    </location>
</feature>
<dbReference type="Proteomes" id="UP000216947">
    <property type="component" value="Unassembled WGS sequence"/>
</dbReference>
<name>A0A261RJI6_9BORD</name>
<comment type="subcellular location">
    <subcellularLocation>
        <location evidence="1">Cell inner membrane</location>
        <topology evidence="1">Multi-pass membrane protein</topology>
    </subcellularLocation>
</comment>
<dbReference type="InterPro" id="IPR048279">
    <property type="entry name" value="MdtK-like"/>
</dbReference>
<feature type="transmembrane region" description="Helical" evidence="10">
    <location>
        <begin position="401"/>
        <end position="423"/>
    </location>
</feature>
<feature type="transmembrane region" description="Helical" evidence="10">
    <location>
        <begin position="361"/>
        <end position="380"/>
    </location>
</feature>
<gene>
    <name evidence="11" type="ORF">CAL19_06915</name>
</gene>
<feature type="transmembrane region" description="Helical" evidence="10">
    <location>
        <begin position="137"/>
        <end position="155"/>
    </location>
</feature>
<evidence type="ECO:0000256" key="8">
    <source>
        <dbReference type="ARBA" id="ARBA00023136"/>
    </source>
</evidence>
<dbReference type="GO" id="GO:0005886">
    <property type="term" value="C:plasma membrane"/>
    <property type="evidence" value="ECO:0007669"/>
    <property type="project" value="UniProtKB-SubCell"/>
</dbReference>
<proteinExistence type="predicted"/>
<reference evidence="12" key="1">
    <citation type="submission" date="2017-05" db="EMBL/GenBank/DDBJ databases">
        <title>Complete and WGS of Bordetella genogroups.</title>
        <authorList>
            <person name="Spilker T."/>
            <person name="Lipuma J."/>
        </authorList>
    </citation>
    <scope>NUCLEOTIDE SEQUENCE [LARGE SCALE GENOMIC DNA]</scope>
    <source>
        <strain evidence="12">AU18089</strain>
    </source>
</reference>
<dbReference type="EMBL" id="NEVK01000003">
    <property type="protein sequence ID" value="OZI25189.1"/>
    <property type="molecule type" value="Genomic_DNA"/>
</dbReference>
<protein>
    <recommendedName>
        <fullName evidence="9">Multidrug-efflux transporter</fullName>
    </recommendedName>
</protein>
<keyword evidence="7" id="KW-0406">Ion transport</keyword>
<dbReference type="GO" id="GO:0006811">
    <property type="term" value="P:monoatomic ion transport"/>
    <property type="evidence" value="ECO:0007669"/>
    <property type="project" value="UniProtKB-KW"/>
</dbReference>
<evidence type="ECO:0000313" key="11">
    <source>
        <dbReference type="EMBL" id="OZI25189.1"/>
    </source>
</evidence>
<evidence type="ECO:0000256" key="5">
    <source>
        <dbReference type="ARBA" id="ARBA00022692"/>
    </source>
</evidence>
<feature type="transmembrane region" description="Helical" evidence="10">
    <location>
        <begin position="167"/>
        <end position="187"/>
    </location>
</feature>
<evidence type="ECO:0000256" key="3">
    <source>
        <dbReference type="ARBA" id="ARBA00022449"/>
    </source>
</evidence>
<dbReference type="CDD" id="cd13131">
    <property type="entry name" value="MATE_NorM_like"/>
    <property type="match status" value="1"/>
</dbReference>
<dbReference type="GO" id="GO:0042910">
    <property type="term" value="F:xenobiotic transmembrane transporter activity"/>
    <property type="evidence" value="ECO:0007669"/>
    <property type="project" value="InterPro"/>
</dbReference>
<keyword evidence="8 10" id="KW-0472">Membrane</keyword>
<dbReference type="PIRSF" id="PIRSF006603">
    <property type="entry name" value="DinF"/>
    <property type="match status" value="1"/>
</dbReference>
<accession>A0A261RJI6</accession>
<sequence>MPFPHIAASSWTREIRATLALSLPLVLTSLAQMAMTTTDVIFIGRLGSEALAASALGANLYAAIAFFSLGLVTATAPMVAREVGARRHSVRDVRRTVAQGLWSAVIISVPGCLALWHGEAILLAIRQPPALAAEAGVYLRALLWGLPPFLGFLVLRSFVAALQRPRAALWVALAGIVFNAVADWALVFGKLGFPEMGLIGAGIASATASLFLFAGMAVVVQCDRRFRRYHLFGRLWRPDWHRLAALWKLGLPIAAATAFEVTIFNAAAFLMGWLGEAELAAHAVAIQIAGISFMVPYGIAQAATVRVGLAYGARDPAAIRRAGWTAYALGVGSMVIAAILMVVVPHWLLAAFFDVQDPANAGLLALASSYLAVAAIFQIVDGAQVMGAGMLRGLHDTRVPMIYAAIGYWGLGLPAGAALAFWAGWRGEGIWSGLAIGLGVVAVLVTRRWLRRERLGLAPAQGCAARAARAVMP</sequence>
<feature type="transmembrane region" description="Helical" evidence="10">
    <location>
        <begin position="101"/>
        <end position="125"/>
    </location>
</feature>
<evidence type="ECO:0000256" key="2">
    <source>
        <dbReference type="ARBA" id="ARBA00022448"/>
    </source>
</evidence>